<comment type="caution">
    <text evidence="1">The sequence shown here is derived from an EMBL/GenBank/DDBJ whole genome shotgun (WGS) entry which is preliminary data.</text>
</comment>
<keyword evidence="2" id="KW-1185">Reference proteome</keyword>
<protein>
    <submittedName>
        <fullName evidence="1">Uncharacterized protein</fullName>
    </submittedName>
</protein>
<sequence length="170" mass="19463">MMICKNPTTDCHLLQCTKCLDVTHFEENILEILTSNFIESVQYGLWTATDRVTLRAVMTSTTDSADELCERLQILRPHSFIAKQQSNFLATIKQNSLDEEVIVMFDFSENLPFHVQDAAPAFHFNNDQCTVFTVIFYYIQGTELKHKNCVFISESLKHDTAAFYTQSSSS</sequence>
<evidence type="ECO:0000313" key="2">
    <source>
        <dbReference type="Proteomes" id="UP001239111"/>
    </source>
</evidence>
<organism evidence="1 2">
    <name type="scientific">Eretmocerus hayati</name>
    <dbReference type="NCBI Taxonomy" id="131215"/>
    <lineage>
        <taxon>Eukaryota</taxon>
        <taxon>Metazoa</taxon>
        <taxon>Ecdysozoa</taxon>
        <taxon>Arthropoda</taxon>
        <taxon>Hexapoda</taxon>
        <taxon>Insecta</taxon>
        <taxon>Pterygota</taxon>
        <taxon>Neoptera</taxon>
        <taxon>Endopterygota</taxon>
        <taxon>Hymenoptera</taxon>
        <taxon>Apocrita</taxon>
        <taxon>Proctotrupomorpha</taxon>
        <taxon>Chalcidoidea</taxon>
        <taxon>Aphelinidae</taxon>
        <taxon>Aphelininae</taxon>
        <taxon>Eretmocerus</taxon>
    </lineage>
</organism>
<accession>A0ACC2P183</accession>
<reference evidence="1" key="1">
    <citation type="submission" date="2023-04" db="EMBL/GenBank/DDBJ databases">
        <title>A chromosome-level genome assembly of the parasitoid wasp Eretmocerus hayati.</title>
        <authorList>
            <person name="Zhong Y."/>
            <person name="Liu S."/>
            <person name="Liu Y."/>
        </authorList>
    </citation>
    <scope>NUCLEOTIDE SEQUENCE</scope>
    <source>
        <strain evidence="1">ZJU_SS_LIU_2023</strain>
    </source>
</reference>
<gene>
    <name evidence="1" type="ORF">QAD02_012650</name>
</gene>
<name>A0ACC2P183_9HYME</name>
<dbReference type="Proteomes" id="UP001239111">
    <property type="component" value="Chromosome 2"/>
</dbReference>
<evidence type="ECO:0000313" key="1">
    <source>
        <dbReference type="EMBL" id="KAJ8676863.1"/>
    </source>
</evidence>
<dbReference type="EMBL" id="CM056742">
    <property type="protein sequence ID" value="KAJ8676863.1"/>
    <property type="molecule type" value="Genomic_DNA"/>
</dbReference>
<proteinExistence type="predicted"/>